<evidence type="ECO:0000256" key="7">
    <source>
        <dbReference type="ARBA" id="ARBA00023278"/>
    </source>
</evidence>
<keyword evidence="7 8" id="KW-0379">Hydroxylation</keyword>
<comment type="pathway">
    <text evidence="2 8">Protein biosynthesis; polypeptide chain elongation.</text>
</comment>
<dbReference type="Pfam" id="PF08207">
    <property type="entry name" value="EFP_N"/>
    <property type="match status" value="1"/>
</dbReference>
<keyword evidence="6 8" id="KW-0648">Protein biosynthesis</keyword>
<dbReference type="InterPro" id="IPR011768">
    <property type="entry name" value="Transl_elongation_fac_P"/>
</dbReference>
<comment type="PTM">
    <text evidence="8">May be beta-lysylated on the epsilon-amino group of Lys-34 by the combined action of EpmA and EpmB, and then hydroxylated on the C5 position of the same residue by EpmC (if this protein is present). Lysylation is critical for the stimulatory effect of EF-P on peptide-bond formation. The lysylation moiety may extend toward the peptidyltransferase center and stabilize the terminal 3-CCA end of the tRNA. Hydroxylation of the C5 position on Lys-34 may allow additional potential stabilizing hydrogen-bond interactions with the P-tRNA.</text>
</comment>
<dbReference type="InterPro" id="IPR014722">
    <property type="entry name" value="Rib_uL2_dom2"/>
</dbReference>
<dbReference type="OrthoDB" id="9801844at2"/>
<dbReference type="EMBL" id="CP002086">
    <property type="protein sequence ID" value="ADJ27456.1"/>
    <property type="molecule type" value="Genomic_DNA"/>
</dbReference>
<dbReference type="HOGENOM" id="CLU_074944_0_0_6"/>
<dbReference type="Proteomes" id="UP000000393">
    <property type="component" value="Chromosome"/>
</dbReference>
<evidence type="ECO:0000256" key="1">
    <source>
        <dbReference type="ARBA" id="ARBA00004496"/>
    </source>
</evidence>
<dbReference type="InterPro" id="IPR001059">
    <property type="entry name" value="Transl_elong_P/YeiP_cen"/>
</dbReference>
<dbReference type="PROSITE" id="PS01275">
    <property type="entry name" value="EFP"/>
    <property type="match status" value="1"/>
</dbReference>
<proteinExistence type="inferred from homology"/>
<keyword evidence="5 8" id="KW-0251">Elongation factor</keyword>
<evidence type="ECO:0000259" key="12">
    <source>
        <dbReference type="SMART" id="SM01185"/>
    </source>
</evidence>
<dbReference type="FunFam" id="2.40.50.140:FF:000009">
    <property type="entry name" value="Elongation factor P"/>
    <property type="match status" value="1"/>
</dbReference>
<dbReference type="InterPro" id="IPR008991">
    <property type="entry name" value="Translation_prot_SH3-like_sf"/>
</dbReference>
<dbReference type="InterPro" id="IPR015365">
    <property type="entry name" value="Elong-fact-P_C"/>
</dbReference>
<dbReference type="SUPFAM" id="SSF50249">
    <property type="entry name" value="Nucleic acid-binding proteins"/>
    <property type="match status" value="2"/>
</dbReference>
<dbReference type="RefSeq" id="WP_013219564.1">
    <property type="nucleotide sequence ID" value="NC_014315.1"/>
</dbReference>
<dbReference type="CDD" id="cd05794">
    <property type="entry name" value="S1_EF-P_repeat_2"/>
    <property type="match status" value="1"/>
</dbReference>
<comment type="similarity">
    <text evidence="3 8 10">Belongs to the elongation factor P family.</text>
</comment>
<sequence length="189" mass="20874">MAGYSTSEFKSGLKVMMDGDPYTIMENEFVKPGKGQAFNRVKLRNLKTGRVIDRTFKSGDSLEAADVIETQLQYLYSDGEFWHLMSPETYEQYSADTAAVGDSTKWLKEQDTCTVTLWNGAPLLVSPPNFVTLKVTETDPGIRGDTSGGGSKPATLETGAVVRVPLFIDVDEVLKIDTRTGEYVERAKE</sequence>
<dbReference type="UniPathway" id="UPA00345"/>
<dbReference type="eggNOG" id="COG0231">
    <property type="taxonomic scope" value="Bacteria"/>
</dbReference>
<organism evidence="13 14">
    <name type="scientific">Nitrosococcus watsoni (strain C-113)</name>
    <dbReference type="NCBI Taxonomy" id="105559"/>
    <lineage>
        <taxon>Bacteria</taxon>
        <taxon>Pseudomonadati</taxon>
        <taxon>Pseudomonadota</taxon>
        <taxon>Gammaproteobacteria</taxon>
        <taxon>Chromatiales</taxon>
        <taxon>Chromatiaceae</taxon>
        <taxon>Nitrosococcus</taxon>
    </lineage>
</organism>
<feature type="domain" description="Elongation factor P C-terminal" evidence="11">
    <location>
        <begin position="131"/>
        <end position="186"/>
    </location>
</feature>
<dbReference type="FunFam" id="2.40.50.140:FF:000004">
    <property type="entry name" value="Elongation factor P"/>
    <property type="match status" value="1"/>
</dbReference>
<dbReference type="Gene3D" id="2.40.50.140">
    <property type="entry name" value="Nucleic acid-binding proteins"/>
    <property type="match status" value="2"/>
</dbReference>
<evidence type="ECO:0000259" key="11">
    <source>
        <dbReference type="SMART" id="SM00841"/>
    </source>
</evidence>
<feature type="modified residue" description="N6-(3,6-diaminohexanoyl)-5-hydroxylysine" evidence="8">
    <location>
        <position position="34"/>
    </location>
</feature>
<evidence type="ECO:0000313" key="13">
    <source>
        <dbReference type="EMBL" id="ADJ27456.1"/>
    </source>
</evidence>
<evidence type="ECO:0000256" key="2">
    <source>
        <dbReference type="ARBA" id="ARBA00004815"/>
    </source>
</evidence>
<evidence type="ECO:0000256" key="4">
    <source>
        <dbReference type="ARBA" id="ARBA00022490"/>
    </source>
</evidence>
<dbReference type="GO" id="GO:0003746">
    <property type="term" value="F:translation elongation factor activity"/>
    <property type="evidence" value="ECO:0007669"/>
    <property type="project" value="UniProtKB-UniRule"/>
</dbReference>
<evidence type="ECO:0000256" key="10">
    <source>
        <dbReference type="RuleBase" id="RU004389"/>
    </source>
</evidence>
<dbReference type="Pfam" id="PF09285">
    <property type="entry name" value="Elong-fact-P_C"/>
    <property type="match status" value="1"/>
</dbReference>
<dbReference type="SUPFAM" id="SSF50104">
    <property type="entry name" value="Translation proteins SH3-like domain"/>
    <property type="match status" value="1"/>
</dbReference>
<keyword evidence="4 8" id="KW-0963">Cytoplasm</keyword>
<dbReference type="AlphaFoldDB" id="D8KAE1"/>
<evidence type="ECO:0000256" key="8">
    <source>
        <dbReference type="HAMAP-Rule" id="MF_00141"/>
    </source>
</evidence>
<dbReference type="NCBIfam" id="TIGR00038">
    <property type="entry name" value="efp"/>
    <property type="match status" value="1"/>
</dbReference>
<dbReference type="PANTHER" id="PTHR30053">
    <property type="entry name" value="ELONGATION FACTOR P"/>
    <property type="match status" value="1"/>
</dbReference>
<dbReference type="STRING" id="105559.Nwat_0491"/>
<dbReference type="KEGG" id="nwa:Nwat_0491"/>
<accession>D8KAE1</accession>
<protein>
    <recommendedName>
        <fullName evidence="8 9">Elongation factor P</fullName>
        <shortName evidence="8">EF-P</shortName>
    </recommendedName>
</protein>
<gene>
    <name evidence="8" type="primary">efp</name>
    <name evidence="13" type="ordered locus">Nwat_0491</name>
</gene>
<dbReference type="GO" id="GO:0005829">
    <property type="term" value="C:cytosol"/>
    <property type="evidence" value="ECO:0007669"/>
    <property type="project" value="UniProtKB-ARBA"/>
</dbReference>
<dbReference type="Pfam" id="PF01132">
    <property type="entry name" value="EFP"/>
    <property type="match status" value="1"/>
</dbReference>
<dbReference type="SMART" id="SM00841">
    <property type="entry name" value="Elong-fact-P_C"/>
    <property type="match status" value="1"/>
</dbReference>
<keyword evidence="14" id="KW-1185">Reference proteome</keyword>
<dbReference type="PANTHER" id="PTHR30053:SF12">
    <property type="entry name" value="ELONGATION FACTOR P (EF-P) FAMILY PROTEIN"/>
    <property type="match status" value="1"/>
</dbReference>
<evidence type="ECO:0000313" key="14">
    <source>
        <dbReference type="Proteomes" id="UP000000393"/>
    </source>
</evidence>
<name>D8KAE1_NITWC</name>
<dbReference type="CDD" id="cd04470">
    <property type="entry name" value="S1_EF-P_repeat_1"/>
    <property type="match status" value="1"/>
</dbReference>
<evidence type="ECO:0000256" key="5">
    <source>
        <dbReference type="ARBA" id="ARBA00022768"/>
    </source>
</evidence>
<dbReference type="HAMAP" id="MF_00141">
    <property type="entry name" value="EF_P"/>
    <property type="match status" value="1"/>
</dbReference>
<dbReference type="GO" id="GO:0043043">
    <property type="term" value="P:peptide biosynthetic process"/>
    <property type="evidence" value="ECO:0007669"/>
    <property type="project" value="InterPro"/>
</dbReference>
<evidence type="ECO:0000256" key="6">
    <source>
        <dbReference type="ARBA" id="ARBA00022917"/>
    </source>
</evidence>
<dbReference type="InterPro" id="IPR013852">
    <property type="entry name" value="Transl_elong_P/YeiP_CS"/>
</dbReference>
<dbReference type="PIRSF" id="PIRSF005901">
    <property type="entry name" value="EF-P"/>
    <property type="match status" value="1"/>
</dbReference>
<reference evidence="13 14" key="1">
    <citation type="submission" date="2010-06" db="EMBL/GenBank/DDBJ databases">
        <title>Complete sequence of chromosome of Nitrosococcus watsoni C-113.</title>
        <authorList>
            <consortium name="US DOE Joint Genome Institute"/>
            <person name="Lucas S."/>
            <person name="Copeland A."/>
            <person name="Lapidus A."/>
            <person name="Cheng J.-F."/>
            <person name="Bruce D."/>
            <person name="Goodwin L."/>
            <person name="Pitluck S."/>
            <person name="Malfatti S.A."/>
            <person name="Chain P.S.G."/>
            <person name="Land M."/>
            <person name="Hauser L."/>
            <person name="Kyrpides N."/>
            <person name="Ivanova N."/>
            <person name="Cambell M.A."/>
            <person name="Heidelberg J.F."/>
            <person name="Klotz M.G."/>
            <person name="Woyke T."/>
        </authorList>
    </citation>
    <scope>NUCLEOTIDE SEQUENCE [LARGE SCALE GENOMIC DNA]</scope>
    <source>
        <strain evidence="13 14">C-113</strain>
    </source>
</reference>
<dbReference type="NCBIfam" id="NF001810">
    <property type="entry name" value="PRK00529.1"/>
    <property type="match status" value="1"/>
</dbReference>
<dbReference type="Gene3D" id="2.30.30.30">
    <property type="match status" value="1"/>
</dbReference>
<comment type="subcellular location">
    <subcellularLocation>
        <location evidence="1 8">Cytoplasm</location>
    </subcellularLocation>
</comment>
<dbReference type="InterPro" id="IPR020599">
    <property type="entry name" value="Transl_elong_fac_P/YeiP"/>
</dbReference>
<evidence type="ECO:0000256" key="9">
    <source>
        <dbReference type="NCBIfam" id="TIGR00038"/>
    </source>
</evidence>
<comment type="function">
    <text evidence="8">Involved in peptide bond synthesis. Alleviates ribosome stalling that occurs when 3 or more consecutive Pro residues or the sequence PPG is present in a protein, possibly by augmenting the peptidyl transferase activity of the ribosome. Modification of Lys-34 is required for alleviation.</text>
</comment>
<evidence type="ECO:0000256" key="3">
    <source>
        <dbReference type="ARBA" id="ARBA00009479"/>
    </source>
</evidence>
<dbReference type="InterPro" id="IPR013185">
    <property type="entry name" value="Transl_elong_KOW-like"/>
</dbReference>
<feature type="domain" description="Translation elongation factor P/YeiP central" evidence="12">
    <location>
        <begin position="69"/>
        <end position="123"/>
    </location>
</feature>
<dbReference type="SMART" id="SM01185">
    <property type="entry name" value="EFP"/>
    <property type="match status" value="1"/>
</dbReference>
<dbReference type="FunFam" id="2.30.30.30:FF:000003">
    <property type="entry name" value="Elongation factor P"/>
    <property type="match status" value="1"/>
</dbReference>
<dbReference type="InterPro" id="IPR012340">
    <property type="entry name" value="NA-bd_OB-fold"/>
</dbReference>